<evidence type="ECO:0000256" key="1">
    <source>
        <dbReference type="SAM" id="Phobius"/>
    </source>
</evidence>
<name>A0ABR2MIL7_9ASPA</name>
<proteinExistence type="predicted"/>
<organism evidence="2 3">
    <name type="scientific">Platanthera guangdongensis</name>
    <dbReference type="NCBI Taxonomy" id="2320717"/>
    <lineage>
        <taxon>Eukaryota</taxon>
        <taxon>Viridiplantae</taxon>
        <taxon>Streptophyta</taxon>
        <taxon>Embryophyta</taxon>
        <taxon>Tracheophyta</taxon>
        <taxon>Spermatophyta</taxon>
        <taxon>Magnoliopsida</taxon>
        <taxon>Liliopsida</taxon>
        <taxon>Asparagales</taxon>
        <taxon>Orchidaceae</taxon>
        <taxon>Orchidoideae</taxon>
        <taxon>Orchideae</taxon>
        <taxon>Orchidinae</taxon>
        <taxon>Platanthera</taxon>
    </lineage>
</organism>
<keyword evidence="1" id="KW-0472">Membrane</keyword>
<feature type="transmembrane region" description="Helical" evidence="1">
    <location>
        <begin position="97"/>
        <end position="120"/>
    </location>
</feature>
<dbReference type="Proteomes" id="UP001412067">
    <property type="component" value="Unassembled WGS sequence"/>
</dbReference>
<protein>
    <recommendedName>
        <fullName evidence="4">Peptidase M16 N-terminal domain-containing protein</fullName>
    </recommendedName>
</protein>
<keyword evidence="1" id="KW-0812">Transmembrane</keyword>
<accession>A0ABR2MIL7</accession>
<evidence type="ECO:0000313" key="2">
    <source>
        <dbReference type="EMBL" id="KAK8964003.1"/>
    </source>
</evidence>
<evidence type="ECO:0000313" key="3">
    <source>
        <dbReference type="Proteomes" id="UP001412067"/>
    </source>
</evidence>
<sequence>MFEAHGIHDVSIDKEDDEQGISHVIEHIAFLGIKMLEILGTGARSKAYTDFHHTVLYIHSQTSTKVRFSVILCLNLNWTILRNSFQYFRFCSLKCHYLYCFVSFFLAYHASLICAAFQGFCILSICVAACPQGACWGY</sequence>
<dbReference type="InterPro" id="IPR011249">
    <property type="entry name" value="Metalloenz_LuxS/M16"/>
</dbReference>
<dbReference type="Gene3D" id="3.30.830.10">
    <property type="entry name" value="Metalloenzyme, LuxS/M16 peptidase-like"/>
    <property type="match status" value="1"/>
</dbReference>
<gene>
    <name evidence="2" type="ORF">KSP40_PGU015347</name>
</gene>
<reference evidence="2 3" key="1">
    <citation type="journal article" date="2022" name="Nat. Plants">
        <title>Genomes of leafy and leafless Platanthera orchids illuminate the evolution of mycoheterotrophy.</title>
        <authorList>
            <person name="Li M.H."/>
            <person name="Liu K.W."/>
            <person name="Li Z."/>
            <person name="Lu H.C."/>
            <person name="Ye Q.L."/>
            <person name="Zhang D."/>
            <person name="Wang J.Y."/>
            <person name="Li Y.F."/>
            <person name="Zhong Z.M."/>
            <person name="Liu X."/>
            <person name="Yu X."/>
            <person name="Liu D.K."/>
            <person name="Tu X.D."/>
            <person name="Liu B."/>
            <person name="Hao Y."/>
            <person name="Liao X.Y."/>
            <person name="Jiang Y.T."/>
            <person name="Sun W.H."/>
            <person name="Chen J."/>
            <person name="Chen Y.Q."/>
            <person name="Ai Y."/>
            <person name="Zhai J.W."/>
            <person name="Wu S.S."/>
            <person name="Zhou Z."/>
            <person name="Hsiao Y.Y."/>
            <person name="Wu W.L."/>
            <person name="Chen Y.Y."/>
            <person name="Lin Y.F."/>
            <person name="Hsu J.L."/>
            <person name="Li C.Y."/>
            <person name="Wang Z.W."/>
            <person name="Zhao X."/>
            <person name="Zhong W.Y."/>
            <person name="Ma X.K."/>
            <person name="Ma L."/>
            <person name="Huang J."/>
            <person name="Chen G.Z."/>
            <person name="Huang M.Z."/>
            <person name="Huang L."/>
            <person name="Peng D.H."/>
            <person name="Luo Y.B."/>
            <person name="Zou S.Q."/>
            <person name="Chen S.P."/>
            <person name="Lan S."/>
            <person name="Tsai W.C."/>
            <person name="Van de Peer Y."/>
            <person name="Liu Z.J."/>
        </authorList>
    </citation>
    <scope>NUCLEOTIDE SEQUENCE [LARGE SCALE GENOMIC DNA]</scope>
    <source>
        <strain evidence="2">Lor288</strain>
    </source>
</reference>
<comment type="caution">
    <text evidence="2">The sequence shown here is derived from an EMBL/GenBank/DDBJ whole genome shotgun (WGS) entry which is preliminary data.</text>
</comment>
<dbReference type="SUPFAM" id="SSF63411">
    <property type="entry name" value="LuxS/MPP-like metallohydrolase"/>
    <property type="match status" value="1"/>
</dbReference>
<keyword evidence="1" id="KW-1133">Transmembrane helix</keyword>
<dbReference type="EMBL" id="JBBWWR010000007">
    <property type="protein sequence ID" value="KAK8964003.1"/>
    <property type="molecule type" value="Genomic_DNA"/>
</dbReference>
<evidence type="ECO:0008006" key="4">
    <source>
        <dbReference type="Google" id="ProtNLM"/>
    </source>
</evidence>
<keyword evidence="3" id="KW-1185">Reference proteome</keyword>